<protein>
    <submittedName>
        <fullName evidence="1">Uncharacterized protein</fullName>
    </submittedName>
</protein>
<gene>
    <name evidence="1" type="ORF">ES332_D01G183000v1</name>
</gene>
<dbReference type="EMBL" id="CM017623">
    <property type="protein sequence ID" value="TYH88366.1"/>
    <property type="molecule type" value="Genomic_DNA"/>
</dbReference>
<reference evidence="1 2" key="1">
    <citation type="submission" date="2019-07" db="EMBL/GenBank/DDBJ databases">
        <title>WGS assembly of Gossypium tomentosum.</title>
        <authorList>
            <person name="Chen Z.J."/>
            <person name="Sreedasyam A."/>
            <person name="Ando A."/>
            <person name="Song Q."/>
            <person name="De L."/>
            <person name="Hulse-Kemp A."/>
            <person name="Ding M."/>
            <person name="Ye W."/>
            <person name="Kirkbride R."/>
            <person name="Jenkins J."/>
            <person name="Plott C."/>
            <person name="Lovell J."/>
            <person name="Lin Y.-M."/>
            <person name="Vaughn R."/>
            <person name="Liu B."/>
            <person name="Li W."/>
            <person name="Simpson S."/>
            <person name="Scheffler B."/>
            <person name="Saski C."/>
            <person name="Grover C."/>
            <person name="Hu G."/>
            <person name="Conover J."/>
            <person name="Carlson J."/>
            <person name="Shu S."/>
            <person name="Boston L."/>
            <person name="Williams M."/>
            <person name="Peterson D."/>
            <person name="Mcgee K."/>
            <person name="Jones D."/>
            <person name="Wendel J."/>
            <person name="Stelly D."/>
            <person name="Grimwood J."/>
            <person name="Schmutz J."/>
        </authorList>
    </citation>
    <scope>NUCLEOTIDE SEQUENCE [LARGE SCALE GENOMIC DNA]</scope>
    <source>
        <strain evidence="1">7179.01</strain>
    </source>
</reference>
<proteinExistence type="predicted"/>
<name>A0A5D2MAL6_GOSTO</name>
<evidence type="ECO:0000313" key="1">
    <source>
        <dbReference type="EMBL" id="TYH88366.1"/>
    </source>
</evidence>
<sequence>MHFSNLFSSTSPIFCVLVSFAVIFTHESSCTSWIIPLLLPLCKYISWSSLPPPLYERCGCIFFAKALIFRLSLPTKFSSAFSAKEKGGFSLILSFSTGCITVHSWRSCPNFPQPKQNFNSFSYLKGIQYLFPLSLKTNIPLRRGFCTFNLILRRQNSPLISNLRTPPKVTPMACKRSFLSNPGKHGPILIQNGDETSLI</sequence>
<organism evidence="1 2">
    <name type="scientific">Gossypium tomentosum</name>
    <name type="common">Hawaiian cotton</name>
    <name type="synonym">Gossypium sandvicense</name>
    <dbReference type="NCBI Taxonomy" id="34277"/>
    <lineage>
        <taxon>Eukaryota</taxon>
        <taxon>Viridiplantae</taxon>
        <taxon>Streptophyta</taxon>
        <taxon>Embryophyta</taxon>
        <taxon>Tracheophyta</taxon>
        <taxon>Spermatophyta</taxon>
        <taxon>Magnoliopsida</taxon>
        <taxon>eudicotyledons</taxon>
        <taxon>Gunneridae</taxon>
        <taxon>Pentapetalae</taxon>
        <taxon>rosids</taxon>
        <taxon>malvids</taxon>
        <taxon>Malvales</taxon>
        <taxon>Malvaceae</taxon>
        <taxon>Malvoideae</taxon>
        <taxon>Gossypium</taxon>
    </lineage>
</organism>
<evidence type="ECO:0000313" key="2">
    <source>
        <dbReference type="Proteomes" id="UP000322667"/>
    </source>
</evidence>
<accession>A0A5D2MAL6</accession>
<dbReference type="AlphaFoldDB" id="A0A5D2MAL6"/>
<keyword evidence="2" id="KW-1185">Reference proteome</keyword>
<dbReference type="Proteomes" id="UP000322667">
    <property type="component" value="Chromosome D01"/>
</dbReference>